<evidence type="ECO:0000313" key="1">
    <source>
        <dbReference type="EMBL" id="MCJ2376600.1"/>
    </source>
</evidence>
<proteinExistence type="predicted"/>
<name>A0A9X2AVR0_9VIBR</name>
<sequence>MAAERLTKARLAQILAMLTLLVIAFTWRTFNHNVEPKVECQVNEQCIISISDNKIDVRAEFDGKSFSIPKVKGIRLQPSSTNNVLINNNQKWTIEFNALPVNVVFISDIDNQQKLVSYTD</sequence>
<dbReference type="RefSeq" id="WP_244356291.1">
    <property type="nucleotide sequence ID" value="NZ_JAJNNZ010000004.1"/>
</dbReference>
<evidence type="ECO:0000313" key="2">
    <source>
        <dbReference type="Proteomes" id="UP001139488"/>
    </source>
</evidence>
<protein>
    <submittedName>
        <fullName evidence="1">Uncharacterized protein</fullName>
    </submittedName>
</protein>
<dbReference type="AlphaFoldDB" id="A0A9X2AVR0"/>
<reference evidence="1" key="1">
    <citation type="submission" date="2021-11" db="EMBL/GenBank/DDBJ databases">
        <title>Vibrio ZSDE26 sp. nov. and Vibrio ZSDZ34 sp. nov., isolated from coastal seawater in Qingdao.</title>
        <authorList>
            <person name="Zhang P."/>
        </authorList>
    </citation>
    <scope>NUCLEOTIDE SEQUENCE</scope>
    <source>
        <strain evidence="1">ZSDZ34</strain>
    </source>
</reference>
<gene>
    <name evidence="1" type="ORF">LNL84_07095</name>
</gene>
<accession>A0A9X2AVR0</accession>
<keyword evidence="2" id="KW-1185">Reference proteome</keyword>
<comment type="caution">
    <text evidence="1">The sequence shown here is derived from an EMBL/GenBank/DDBJ whole genome shotgun (WGS) entry which is preliminary data.</text>
</comment>
<organism evidence="1 2">
    <name type="scientific">Vibrio gelatinilyticus</name>
    <dbReference type="NCBI Taxonomy" id="2893468"/>
    <lineage>
        <taxon>Bacteria</taxon>
        <taxon>Pseudomonadati</taxon>
        <taxon>Pseudomonadota</taxon>
        <taxon>Gammaproteobacteria</taxon>
        <taxon>Vibrionales</taxon>
        <taxon>Vibrionaceae</taxon>
        <taxon>Vibrio</taxon>
    </lineage>
</organism>
<dbReference type="EMBL" id="JAJNNZ010000004">
    <property type="protein sequence ID" value="MCJ2376600.1"/>
    <property type="molecule type" value="Genomic_DNA"/>
</dbReference>
<dbReference type="Proteomes" id="UP001139488">
    <property type="component" value="Unassembled WGS sequence"/>
</dbReference>